<proteinExistence type="predicted"/>
<dbReference type="PANTHER" id="PTHR10434">
    <property type="entry name" value="1-ACYL-SN-GLYCEROL-3-PHOSPHATE ACYLTRANSFERASE"/>
    <property type="match status" value="1"/>
</dbReference>
<keyword evidence="3" id="KW-0808">Transferase</keyword>
<dbReference type="GO" id="GO:0003841">
    <property type="term" value="F:1-acylglycerol-3-phosphate O-acyltransferase activity"/>
    <property type="evidence" value="ECO:0007669"/>
    <property type="project" value="TreeGrafter"/>
</dbReference>
<keyword evidence="2" id="KW-0444">Lipid biosynthesis</keyword>
<evidence type="ECO:0000256" key="4">
    <source>
        <dbReference type="ARBA" id="ARBA00023098"/>
    </source>
</evidence>
<evidence type="ECO:0000259" key="7">
    <source>
        <dbReference type="SMART" id="SM00563"/>
    </source>
</evidence>
<reference evidence="8" key="1">
    <citation type="submission" date="2018-05" db="EMBL/GenBank/DDBJ databases">
        <authorList>
            <person name="Lanie J.A."/>
            <person name="Ng W.-L."/>
            <person name="Kazmierczak K.M."/>
            <person name="Andrzejewski T.M."/>
            <person name="Davidsen T.M."/>
            <person name="Wayne K.J."/>
            <person name="Tettelin H."/>
            <person name="Glass J.I."/>
            <person name="Rusch D."/>
            <person name="Podicherti R."/>
            <person name="Tsui H.-C.T."/>
            <person name="Winkler M.E."/>
        </authorList>
    </citation>
    <scope>NUCLEOTIDE SEQUENCE</scope>
</reference>
<evidence type="ECO:0000256" key="6">
    <source>
        <dbReference type="SAM" id="Phobius"/>
    </source>
</evidence>
<name>A0A382FI02_9ZZZZ</name>
<gene>
    <name evidence="8" type="ORF">METZ01_LOCUS215143</name>
</gene>
<keyword evidence="6" id="KW-0472">Membrane</keyword>
<dbReference type="EMBL" id="UINC01049933">
    <property type="protein sequence ID" value="SVB62289.1"/>
    <property type="molecule type" value="Genomic_DNA"/>
</dbReference>
<keyword evidence="4" id="KW-0443">Lipid metabolism</keyword>
<accession>A0A382FI02</accession>
<dbReference type="SUPFAM" id="SSF69593">
    <property type="entry name" value="Glycerol-3-phosphate (1)-acyltransferase"/>
    <property type="match status" value="1"/>
</dbReference>
<evidence type="ECO:0000256" key="2">
    <source>
        <dbReference type="ARBA" id="ARBA00022516"/>
    </source>
</evidence>
<dbReference type="AlphaFoldDB" id="A0A382FI02"/>
<keyword evidence="6" id="KW-0812">Transmembrane</keyword>
<organism evidence="8">
    <name type="scientific">marine metagenome</name>
    <dbReference type="NCBI Taxonomy" id="408172"/>
    <lineage>
        <taxon>unclassified sequences</taxon>
        <taxon>metagenomes</taxon>
        <taxon>ecological metagenomes</taxon>
    </lineage>
</organism>
<dbReference type="SMART" id="SM00563">
    <property type="entry name" value="PlsC"/>
    <property type="match status" value="1"/>
</dbReference>
<feature type="transmembrane region" description="Helical" evidence="6">
    <location>
        <begin position="6"/>
        <end position="32"/>
    </location>
</feature>
<dbReference type="Pfam" id="PF01553">
    <property type="entry name" value="Acyltransferase"/>
    <property type="match status" value="1"/>
</dbReference>
<dbReference type="InterPro" id="IPR002123">
    <property type="entry name" value="Plipid/glycerol_acylTrfase"/>
</dbReference>
<evidence type="ECO:0000256" key="5">
    <source>
        <dbReference type="ARBA" id="ARBA00023315"/>
    </source>
</evidence>
<sequence>MGYLLAVIRTIGLALIYSIFGLIGLGLFLIFYSSQQVHYRGIVYFTRLWAQCSCSLLNIRINRIGRLKVYPGSLIVANHVGTPDIFVMGSCFPAFFVSKAEISRWPFMNWLARLGATIFVDRNQRQQVRFTVNQIMHRLKAGCSVILFPEAQATDGTNILPFKSSHFEAAIETGQPVVPVMIHYHDKNSPSIACWYKITFLTHIIRLLKCQRLDVTVEVLSSFQQEPDRRILARKCHNAILEKYPTLVSH</sequence>
<comment type="pathway">
    <text evidence="1">Lipid metabolism.</text>
</comment>
<dbReference type="PANTHER" id="PTHR10434:SF64">
    <property type="entry name" value="1-ACYL-SN-GLYCEROL-3-PHOSPHATE ACYLTRANSFERASE-RELATED"/>
    <property type="match status" value="1"/>
</dbReference>
<evidence type="ECO:0000256" key="1">
    <source>
        <dbReference type="ARBA" id="ARBA00005189"/>
    </source>
</evidence>
<keyword evidence="6" id="KW-1133">Transmembrane helix</keyword>
<evidence type="ECO:0000256" key="3">
    <source>
        <dbReference type="ARBA" id="ARBA00022679"/>
    </source>
</evidence>
<evidence type="ECO:0000313" key="8">
    <source>
        <dbReference type="EMBL" id="SVB62289.1"/>
    </source>
</evidence>
<keyword evidence="5" id="KW-0012">Acyltransferase</keyword>
<protein>
    <recommendedName>
        <fullName evidence="7">Phospholipid/glycerol acyltransferase domain-containing protein</fullName>
    </recommendedName>
</protein>
<feature type="domain" description="Phospholipid/glycerol acyltransferase" evidence="7">
    <location>
        <begin position="73"/>
        <end position="185"/>
    </location>
</feature>
<dbReference type="GO" id="GO:0006654">
    <property type="term" value="P:phosphatidic acid biosynthetic process"/>
    <property type="evidence" value="ECO:0007669"/>
    <property type="project" value="TreeGrafter"/>
</dbReference>
<dbReference type="CDD" id="cd07989">
    <property type="entry name" value="LPLAT_AGPAT-like"/>
    <property type="match status" value="1"/>
</dbReference>